<keyword evidence="5" id="KW-0413">Isomerase</keyword>
<sequence length="166" mass="17542">MRLTQHAPSTRGSAQNRVAQRVGAAVVPRRVARVHVSATMAAVAGVKVNHVPTTPYEGQKTGTSGLRKKTKEFMQPNYLANWVQSLFSALGDEAKGKALGLGGDGRYYGKEAAQIIIKLAAGNGFKKVYVGQDALMATPAASALIRRRHLYGESGWALLAAGEGAP</sequence>
<dbReference type="AlphaFoldDB" id="A0A2J8A9G8"/>
<accession>A0A2J8A9G8</accession>
<evidence type="ECO:0000256" key="6">
    <source>
        <dbReference type="ARBA" id="ARBA00023277"/>
    </source>
</evidence>
<dbReference type="InterPro" id="IPR045244">
    <property type="entry name" value="PGM"/>
</dbReference>
<dbReference type="GO" id="GO:0005829">
    <property type="term" value="C:cytosol"/>
    <property type="evidence" value="ECO:0007669"/>
    <property type="project" value="TreeGrafter"/>
</dbReference>
<keyword evidence="6" id="KW-0119">Carbohydrate metabolism</keyword>
<dbReference type="Gene3D" id="3.40.120.10">
    <property type="entry name" value="Alpha-D-Glucose-1,6-Bisphosphate, subunit A, domain 3"/>
    <property type="match status" value="1"/>
</dbReference>
<name>A0A2J8A9G8_9CHLO</name>
<dbReference type="PANTHER" id="PTHR22573:SF59">
    <property type="entry name" value="PHOSPHOGLUCOMUTASE, CHLOROPLASTIC"/>
    <property type="match status" value="1"/>
</dbReference>
<keyword evidence="3" id="KW-0479">Metal-binding</keyword>
<evidence type="ECO:0000256" key="4">
    <source>
        <dbReference type="ARBA" id="ARBA00022842"/>
    </source>
</evidence>
<dbReference type="SUPFAM" id="SSF53738">
    <property type="entry name" value="Phosphoglucomutase, first 3 domains"/>
    <property type="match status" value="1"/>
</dbReference>
<feature type="domain" description="Alpha-D-phosphohexomutase alpha/beta/alpha" evidence="7">
    <location>
        <begin position="59"/>
        <end position="149"/>
    </location>
</feature>
<dbReference type="Pfam" id="PF02878">
    <property type="entry name" value="PGM_PMM_I"/>
    <property type="match status" value="1"/>
</dbReference>
<dbReference type="GO" id="GO:0005975">
    <property type="term" value="P:carbohydrate metabolic process"/>
    <property type="evidence" value="ECO:0007669"/>
    <property type="project" value="InterPro"/>
</dbReference>
<reference evidence="8 9" key="1">
    <citation type="journal article" date="2017" name="Mol. Biol. Evol.">
        <title>The 4-celled Tetrabaena socialis nuclear genome reveals the essential components for genetic control of cell number at the origin of multicellularity in the volvocine lineage.</title>
        <authorList>
            <person name="Featherston J."/>
            <person name="Arakaki Y."/>
            <person name="Hanschen E.R."/>
            <person name="Ferris P.J."/>
            <person name="Michod R.E."/>
            <person name="Olson B.J.S.C."/>
            <person name="Nozaki H."/>
            <person name="Durand P.M."/>
        </authorList>
    </citation>
    <scope>NUCLEOTIDE SEQUENCE [LARGE SCALE GENOMIC DNA]</scope>
    <source>
        <strain evidence="8 9">NIES-571</strain>
    </source>
</reference>
<comment type="caution">
    <text evidence="8">The sequence shown here is derived from an EMBL/GenBank/DDBJ whole genome shotgun (WGS) entry which is preliminary data.</text>
</comment>
<dbReference type="PANTHER" id="PTHR22573">
    <property type="entry name" value="PHOSPHOHEXOMUTASE FAMILY MEMBER"/>
    <property type="match status" value="1"/>
</dbReference>
<dbReference type="InterPro" id="IPR016055">
    <property type="entry name" value="A-D-PHexomutase_a/b/a-I/II/III"/>
</dbReference>
<comment type="similarity">
    <text evidence="2">Belongs to the phosphohexose mutase family.</text>
</comment>
<protein>
    <submittedName>
        <fullName evidence="8">Phosphoglucomutase, chloroplastic</fullName>
    </submittedName>
</protein>
<dbReference type="OrthoDB" id="2291at2759"/>
<organism evidence="8 9">
    <name type="scientific">Tetrabaena socialis</name>
    <dbReference type="NCBI Taxonomy" id="47790"/>
    <lineage>
        <taxon>Eukaryota</taxon>
        <taxon>Viridiplantae</taxon>
        <taxon>Chlorophyta</taxon>
        <taxon>core chlorophytes</taxon>
        <taxon>Chlorophyceae</taxon>
        <taxon>CS clade</taxon>
        <taxon>Chlamydomonadales</taxon>
        <taxon>Tetrabaenaceae</taxon>
        <taxon>Tetrabaena</taxon>
    </lineage>
</organism>
<evidence type="ECO:0000256" key="5">
    <source>
        <dbReference type="ARBA" id="ARBA00023235"/>
    </source>
</evidence>
<dbReference type="EMBL" id="PGGS01000102">
    <property type="protein sequence ID" value="PNH09151.1"/>
    <property type="molecule type" value="Genomic_DNA"/>
</dbReference>
<keyword evidence="4" id="KW-0460">Magnesium</keyword>
<evidence type="ECO:0000256" key="3">
    <source>
        <dbReference type="ARBA" id="ARBA00022723"/>
    </source>
</evidence>
<keyword evidence="9" id="KW-1185">Reference proteome</keyword>
<proteinExistence type="inferred from homology"/>
<evidence type="ECO:0000313" key="8">
    <source>
        <dbReference type="EMBL" id="PNH09151.1"/>
    </source>
</evidence>
<evidence type="ECO:0000256" key="1">
    <source>
        <dbReference type="ARBA" id="ARBA00001946"/>
    </source>
</evidence>
<dbReference type="InterPro" id="IPR005844">
    <property type="entry name" value="A-D-PHexomutase_a/b/a-I"/>
</dbReference>
<evidence type="ECO:0000313" key="9">
    <source>
        <dbReference type="Proteomes" id="UP000236333"/>
    </source>
</evidence>
<comment type="cofactor">
    <cofactor evidence="1">
        <name>Mg(2+)</name>
        <dbReference type="ChEBI" id="CHEBI:18420"/>
    </cofactor>
</comment>
<dbReference type="GO" id="GO:0004614">
    <property type="term" value="F:phosphoglucomutase activity"/>
    <property type="evidence" value="ECO:0007669"/>
    <property type="project" value="InterPro"/>
</dbReference>
<evidence type="ECO:0000256" key="2">
    <source>
        <dbReference type="ARBA" id="ARBA00010231"/>
    </source>
</evidence>
<evidence type="ECO:0000259" key="7">
    <source>
        <dbReference type="Pfam" id="PF02878"/>
    </source>
</evidence>
<dbReference type="GO" id="GO:0046872">
    <property type="term" value="F:metal ion binding"/>
    <property type="evidence" value="ECO:0007669"/>
    <property type="project" value="UniProtKB-KW"/>
</dbReference>
<dbReference type="Proteomes" id="UP000236333">
    <property type="component" value="Unassembled WGS sequence"/>
</dbReference>
<gene>
    <name evidence="8" type="ORF">TSOC_004260</name>
</gene>